<accession>A0ABR9MB06</accession>
<comment type="caution">
    <text evidence="2">The sequence shown here is derived from an EMBL/GenBank/DDBJ whole genome shotgun (WGS) entry which is preliminary data.</text>
</comment>
<evidence type="ECO:0000313" key="2">
    <source>
        <dbReference type="EMBL" id="MBE1590089.1"/>
    </source>
</evidence>
<protein>
    <recommendedName>
        <fullName evidence="4">Lipoprotein</fullName>
    </recommendedName>
</protein>
<dbReference type="RefSeq" id="WP_192790007.1">
    <property type="nucleotide sequence ID" value="NZ_JADBEK010000001.1"/>
</dbReference>
<keyword evidence="3" id="KW-1185">Reference proteome</keyword>
<feature type="signal peptide" evidence="1">
    <location>
        <begin position="1"/>
        <end position="22"/>
    </location>
</feature>
<sequence>MKRVLAAAVAAAALLTAAPAQAATPDPVKALKKQLVPGHGVKVSELSRSMGKGKKPTALRVTGTFEFGASGVVASDVILRGSFLKPSEKIDFRAVTVGNQAYVQSEALTKTLPEGKTWLLMGDASRASGTFHPLDIFQPAQLKGLLSHAKSSTGRLYRGTLTTKQTAKLRGLYFGPSVDYRLSVDSTGLPSRFFTGVKSSSSSETVDTRYSDWGHKVTIKAPPEELVISSEELNRQALDEMLQELQEFQLIPNEALASR</sequence>
<dbReference type="Gene3D" id="2.50.20.20">
    <property type="match status" value="1"/>
</dbReference>
<evidence type="ECO:0000256" key="1">
    <source>
        <dbReference type="SAM" id="SignalP"/>
    </source>
</evidence>
<dbReference type="EMBL" id="JADBEK010000001">
    <property type="protein sequence ID" value="MBE1590089.1"/>
    <property type="molecule type" value="Genomic_DNA"/>
</dbReference>
<reference evidence="2 3" key="1">
    <citation type="submission" date="2020-10" db="EMBL/GenBank/DDBJ databases">
        <title>Sequencing the genomes of 1000 actinobacteria strains.</title>
        <authorList>
            <person name="Klenk H.-P."/>
        </authorList>
    </citation>
    <scope>NUCLEOTIDE SEQUENCE [LARGE SCALE GENOMIC DNA]</scope>
    <source>
        <strain evidence="2 3">DSM 43173</strain>
    </source>
</reference>
<gene>
    <name evidence="2" type="ORF">H4W80_008347</name>
</gene>
<dbReference type="Proteomes" id="UP000633509">
    <property type="component" value="Unassembled WGS sequence"/>
</dbReference>
<keyword evidence="1" id="KW-0732">Signal</keyword>
<name>A0ABR9MB06_9ACTN</name>
<organism evidence="2 3">
    <name type="scientific">Nonomuraea angiospora</name>
    <dbReference type="NCBI Taxonomy" id="46172"/>
    <lineage>
        <taxon>Bacteria</taxon>
        <taxon>Bacillati</taxon>
        <taxon>Actinomycetota</taxon>
        <taxon>Actinomycetes</taxon>
        <taxon>Streptosporangiales</taxon>
        <taxon>Streptosporangiaceae</taxon>
        <taxon>Nonomuraea</taxon>
    </lineage>
</organism>
<feature type="chain" id="PRO_5046305103" description="Lipoprotein" evidence="1">
    <location>
        <begin position="23"/>
        <end position="259"/>
    </location>
</feature>
<proteinExistence type="predicted"/>
<evidence type="ECO:0008006" key="4">
    <source>
        <dbReference type="Google" id="ProtNLM"/>
    </source>
</evidence>
<evidence type="ECO:0000313" key="3">
    <source>
        <dbReference type="Proteomes" id="UP000633509"/>
    </source>
</evidence>